<sequence>MTMSKVINQISIQDRCTTCPDLDGGRGICKVSNFGGCSLPFQFFTDQTKYTKV</sequence>
<feature type="non-terminal residue" evidence="1">
    <location>
        <position position="53"/>
    </location>
</feature>
<name>A0A5C3MT74_9AGAM</name>
<dbReference type="EMBL" id="ML213521">
    <property type="protein sequence ID" value="TFK47995.1"/>
    <property type="molecule type" value="Genomic_DNA"/>
</dbReference>
<dbReference type="Proteomes" id="UP000305948">
    <property type="component" value="Unassembled WGS sequence"/>
</dbReference>
<accession>A0A5C3MT74</accession>
<proteinExistence type="predicted"/>
<keyword evidence="2" id="KW-1185">Reference proteome</keyword>
<gene>
    <name evidence="1" type="ORF">OE88DRAFT_1664987</name>
</gene>
<dbReference type="AlphaFoldDB" id="A0A5C3MT74"/>
<reference evidence="1 2" key="1">
    <citation type="journal article" date="2019" name="Nat. Ecol. Evol.">
        <title>Megaphylogeny resolves global patterns of mushroom evolution.</title>
        <authorList>
            <person name="Varga T."/>
            <person name="Krizsan K."/>
            <person name="Foldi C."/>
            <person name="Dima B."/>
            <person name="Sanchez-Garcia M."/>
            <person name="Sanchez-Ramirez S."/>
            <person name="Szollosi G.J."/>
            <person name="Szarkandi J.G."/>
            <person name="Papp V."/>
            <person name="Albert L."/>
            <person name="Andreopoulos W."/>
            <person name="Angelini C."/>
            <person name="Antonin V."/>
            <person name="Barry K.W."/>
            <person name="Bougher N.L."/>
            <person name="Buchanan P."/>
            <person name="Buyck B."/>
            <person name="Bense V."/>
            <person name="Catcheside P."/>
            <person name="Chovatia M."/>
            <person name="Cooper J."/>
            <person name="Damon W."/>
            <person name="Desjardin D."/>
            <person name="Finy P."/>
            <person name="Geml J."/>
            <person name="Haridas S."/>
            <person name="Hughes K."/>
            <person name="Justo A."/>
            <person name="Karasinski D."/>
            <person name="Kautmanova I."/>
            <person name="Kiss B."/>
            <person name="Kocsube S."/>
            <person name="Kotiranta H."/>
            <person name="LaButti K.M."/>
            <person name="Lechner B.E."/>
            <person name="Liimatainen K."/>
            <person name="Lipzen A."/>
            <person name="Lukacs Z."/>
            <person name="Mihaltcheva S."/>
            <person name="Morgado L.N."/>
            <person name="Niskanen T."/>
            <person name="Noordeloos M.E."/>
            <person name="Ohm R.A."/>
            <person name="Ortiz-Santana B."/>
            <person name="Ovrebo C."/>
            <person name="Racz N."/>
            <person name="Riley R."/>
            <person name="Savchenko A."/>
            <person name="Shiryaev A."/>
            <person name="Soop K."/>
            <person name="Spirin V."/>
            <person name="Szebenyi C."/>
            <person name="Tomsovsky M."/>
            <person name="Tulloss R.E."/>
            <person name="Uehling J."/>
            <person name="Grigoriev I.V."/>
            <person name="Vagvolgyi C."/>
            <person name="Papp T."/>
            <person name="Martin F.M."/>
            <person name="Miettinen O."/>
            <person name="Hibbett D.S."/>
            <person name="Nagy L.G."/>
        </authorList>
    </citation>
    <scope>NUCLEOTIDE SEQUENCE [LARGE SCALE GENOMIC DNA]</scope>
    <source>
        <strain evidence="1 2">OMC1185</strain>
    </source>
</reference>
<organism evidence="1 2">
    <name type="scientific">Heliocybe sulcata</name>
    <dbReference type="NCBI Taxonomy" id="5364"/>
    <lineage>
        <taxon>Eukaryota</taxon>
        <taxon>Fungi</taxon>
        <taxon>Dikarya</taxon>
        <taxon>Basidiomycota</taxon>
        <taxon>Agaricomycotina</taxon>
        <taxon>Agaricomycetes</taxon>
        <taxon>Gloeophyllales</taxon>
        <taxon>Gloeophyllaceae</taxon>
        <taxon>Heliocybe</taxon>
    </lineage>
</organism>
<evidence type="ECO:0000313" key="2">
    <source>
        <dbReference type="Proteomes" id="UP000305948"/>
    </source>
</evidence>
<protein>
    <submittedName>
        <fullName evidence="1">Uncharacterized protein</fullName>
    </submittedName>
</protein>
<evidence type="ECO:0000313" key="1">
    <source>
        <dbReference type="EMBL" id="TFK47995.1"/>
    </source>
</evidence>